<sequence>MKSSYFLMERDNKNQRRRLLELEVEVGELESVLEKEQQLSQILQSSLHGQLVCPSCLSSLVPPEKASVEPIMRSKLVQVQVLLSELATIEEEIIWLERKVDDVRLCLSQERKQIKELSFRKQQQQQWWQRQRQQKLFLCGLGGRKDVRETEKSPLLLNIERGGRFEKERKASQDLTSDKWFSCTQANNDEETERLKSNYHFSIVDREINADTPNKLSEELITLLVNIFRKLNHSPSHFDHEQINIPKLNISCVSSKSFITRSSTNNKTPMSSSKNRIHEPDYYGVLELADVDGAATQIGASKRLIHVTRSSLDISRVSLCLPAIKRLRVLMQKLCVINISFLTYKQKLAFWINIYNTSVLHAYLQHGLPSSPDELLSFLNKAAVNVGGIILNALVIEHFILRHSFDTKQGITDEWEGLLRRAYGLGYPEPNITFALCRGSRSSPPLTHIVLNCSNNCTQMQLRVYTAEDVANELERAKIEYLEASVKVVGKKKIIIPKLLYWHRRDFADDTESLVEWIYSQLPRSGTLKRTIKELLSGESKIPLLKMVHVDSYDAEFHYLLPL</sequence>
<evidence type="ECO:0000256" key="1">
    <source>
        <dbReference type="SAM" id="Coils"/>
    </source>
</evidence>
<keyword evidence="1" id="KW-0175">Coiled coil</keyword>
<proteinExistence type="predicted"/>
<dbReference type="PANTHER" id="PTHR46248">
    <property type="entry name" value="EXPRESSED PROTEIN"/>
    <property type="match status" value="1"/>
</dbReference>
<gene>
    <name evidence="4" type="ORF">CB5_LOCUS22925</name>
</gene>
<evidence type="ECO:0000313" key="4">
    <source>
        <dbReference type="EMBL" id="CAD1839714.1"/>
    </source>
</evidence>
<evidence type="ECO:0008006" key="5">
    <source>
        <dbReference type="Google" id="ProtNLM"/>
    </source>
</evidence>
<dbReference type="InterPro" id="IPR025757">
    <property type="entry name" value="MIP1_Leuzipper"/>
</dbReference>
<reference evidence="4" key="1">
    <citation type="submission" date="2020-07" db="EMBL/GenBank/DDBJ databases">
        <authorList>
            <person name="Lin J."/>
        </authorList>
    </citation>
    <scope>NUCLEOTIDE SEQUENCE</scope>
</reference>
<dbReference type="Pfam" id="PF14389">
    <property type="entry name" value="Lzipper-MIP1"/>
    <property type="match status" value="1"/>
</dbReference>
<evidence type="ECO:0000259" key="3">
    <source>
        <dbReference type="Pfam" id="PF14389"/>
    </source>
</evidence>
<dbReference type="InterPro" id="IPR006869">
    <property type="entry name" value="DUF547"/>
</dbReference>
<feature type="domain" description="Ternary complex factor MIP1 leucine-zipper" evidence="3">
    <location>
        <begin position="18"/>
        <end position="110"/>
    </location>
</feature>
<evidence type="ECO:0000259" key="2">
    <source>
        <dbReference type="Pfam" id="PF04784"/>
    </source>
</evidence>
<protein>
    <recommendedName>
        <fullName evidence="5">DUF547 domain-containing protein</fullName>
    </recommendedName>
</protein>
<dbReference type="EMBL" id="LR862134">
    <property type="protein sequence ID" value="CAD1839714.1"/>
    <property type="molecule type" value="Genomic_DNA"/>
</dbReference>
<organism evidence="4">
    <name type="scientific">Ananas comosus var. bracteatus</name>
    <name type="common">red pineapple</name>
    <dbReference type="NCBI Taxonomy" id="296719"/>
    <lineage>
        <taxon>Eukaryota</taxon>
        <taxon>Viridiplantae</taxon>
        <taxon>Streptophyta</taxon>
        <taxon>Embryophyta</taxon>
        <taxon>Tracheophyta</taxon>
        <taxon>Spermatophyta</taxon>
        <taxon>Magnoliopsida</taxon>
        <taxon>Liliopsida</taxon>
        <taxon>Poales</taxon>
        <taxon>Bromeliaceae</taxon>
        <taxon>Bromelioideae</taxon>
        <taxon>Ananas</taxon>
    </lineage>
</organism>
<dbReference type="Pfam" id="PF04784">
    <property type="entry name" value="DUF547"/>
    <property type="match status" value="1"/>
</dbReference>
<feature type="coiled-coil region" evidence="1">
    <location>
        <begin position="12"/>
        <end position="39"/>
    </location>
</feature>
<feature type="domain" description="DUF547" evidence="2">
    <location>
        <begin position="340"/>
        <end position="447"/>
    </location>
</feature>
<dbReference type="PANTHER" id="PTHR46248:SF4">
    <property type="entry name" value="OS01G0147800 PROTEIN"/>
    <property type="match status" value="1"/>
</dbReference>
<dbReference type="AlphaFoldDB" id="A0A6V7Q936"/>
<accession>A0A6V7Q936</accession>
<name>A0A6V7Q936_ANACO</name>